<dbReference type="InterPro" id="IPR016142">
    <property type="entry name" value="Citrate_synth-like_lrg_a-sub"/>
</dbReference>
<dbReference type="RefSeq" id="WP_312747381.1">
    <property type="nucleotide sequence ID" value="NZ_CP116968.1"/>
</dbReference>
<dbReference type="GO" id="GO:0006099">
    <property type="term" value="P:tricarboxylic acid cycle"/>
    <property type="evidence" value="ECO:0007669"/>
    <property type="project" value="UniProtKB-KW"/>
</dbReference>
<feature type="active site" evidence="8">
    <location>
        <position position="311"/>
    </location>
</feature>
<reference evidence="10 11" key="1">
    <citation type="submission" date="2023-01" db="EMBL/GenBank/DDBJ databases">
        <title>Cultivation and genomic characterization of new, ubiquitous marine nitrite-oxidizing bacteria from the Nitrospirales.</title>
        <authorList>
            <person name="Mueller A.J."/>
            <person name="Daebeler A."/>
            <person name="Herbold C.W."/>
            <person name="Kirkegaard R.H."/>
            <person name="Daims H."/>
        </authorList>
    </citation>
    <scope>NUCLEOTIDE SEQUENCE [LARGE SCALE GENOMIC DNA]</scope>
    <source>
        <strain evidence="10 11">DK</strain>
    </source>
</reference>
<comment type="similarity">
    <text evidence="2 7 9">Belongs to the citrate synthase family.</text>
</comment>
<dbReference type="PRINTS" id="PR00143">
    <property type="entry name" value="CITRTSNTHASE"/>
</dbReference>
<dbReference type="KEGG" id="nneo:PQG83_04740"/>
<dbReference type="GO" id="GO:0005737">
    <property type="term" value="C:cytoplasm"/>
    <property type="evidence" value="ECO:0007669"/>
    <property type="project" value="InterPro"/>
</dbReference>
<dbReference type="SUPFAM" id="SSF48256">
    <property type="entry name" value="Citrate synthase"/>
    <property type="match status" value="1"/>
</dbReference>
<dbReference type="GO" id="GO:0019679">
    <property type="term" value="P:propionate metabolic process, methylcitrate cycle"/>
    <property type="evidence" value="ECO:0007669"/>
    <property type="project" value="TreeGrafter"/>
</dbReference>
<evidence type="ECO:0000256" key="4">
    <source>
        <dbReference type="ARBA" id="ARBA00022679"/>
    </source>
</evidence>
<evidence type="ECO:0000256" key="9">
    <source>
        <dbReference type="RuleBase" id="RU003406"/>
    </source>
</evidence>
<dbReference type="GO" id="GO:0005975">
    <property type="term" value="P:carbohydrate metabolic process"/>
    <property type="evidence" value="ECO:0007669"/>
    <property type="project" value="TreeGrafter"/>
</dbReference>
<keyword evidence="3" id="KW-0816">Tricarboxylic acid cycle</keyword>
<dbReference type="GO" id="GO:0050440">
    <property type="term" value="F:2-methylcitrate synthase activity"/>
    <property type="evidence" value="ECO:0007669"/>
    <property type="project" value="UniProtKB-EC"/>
</dbReference>
<feature type="active site" evidence="8">
    <location>
        <position position="260"/>
    </location>
</feature>
<dbReference type="Pfam" id="PF00285">
    <property type="entry name" value="Citrate_synt"/>
    <property type="match status" value="1"/>
</dbReference>
<dbReference type="InterPro" id="IPR011278">
    <property type="entry name" value="2-MeCitrate/Citrate_synth_II"/>
</dbReference>
<dbReference type="PROSITE" id="PS00480">
    <property type="entry name" value="CITRATE_SYNTHASE"/>
    <property type="match status" value="1"/>
</dbReference>
<name>A0AA96GS46_9BACT</name>
<evidence type="ECO:0000256" key="5">
    <source>
        <dbReference type="ARBA" id="ARBA00049052"/>
    </source>
</evidence>
<comment type="catalytic activity">
    <reaction evidence="5">
        <text>propanoyl-CoA + oxaloacetate + H2O = (2S,3S)-2-methylcitrate + CoA + H(+)</text>
        <dbReference type="Rhea" id="RHEA:23780"/>
        <dbReference type="ChEBI" id="CHEBI:15377"/>
        <dbReference type="ChEBI" id="CHEBI:15378"/>
        <dbReference type="ChEBI" id="CHEBI:16452"/>
        <dbReference type="ChEBI" id="CHEBI:57287"/>
        <dbReference type="ChEBI" id="CHEBI:57392"/>
        <dbReference type="ChEBI" id="CHEBI:58853"/>
        <dbReference type="EC" id="2.3.3.5"/>
    </reaction>
</comment>
<organism evidence="10 11">
    <name type="scientific">Candidatus Nitrospira neomarina</name>
    <dbReference type="NCBI Taxonomy" id="3020899"/>
    <lineage>
        <taxon>Bacteria</taxon>
        <taxon>Pseudomonadati</taxon>
        <taxon>Nitrospirota</taxon>
        <taxon>Nitrospiria</taxon>
        <taxon>Nitrospirales</taxon>
        <taxon>Nitrospiraceae</taxon>
        <taxon>Nitrospira</taxon>
    </lineage>
</organism>
<dbReference type="Proteomes" id="UP001302494">
    <property type="component" value="Chromosome"/>
</dbReference>
<dbReference type="InterPro" id="IPR036969">
    <property type="entry name" value="Citrate_synthase_sf"/>
</dbReference>
<comment type="catalytic activity">
    <reaction evidence="6">
        <text>oxaloacetate + acetyl-CoA + H2O = citrate + CoA + H(+)</text>
        <dbReference type="Rhea" id="RHEA:16845"/>
        <dbReference type="ChEBI" id="CHEBI:15377"/>
        <dbReference type="ChEBI" id="CHEBI:15378"/>
        <dbReference type="ChEBI" id="CHEBI:16452"/>
        <dbReference type="ChEBI" id="CHEBI:16947"/>
        <dbReference type="ChEBI" id="CHEBI:57287"/>
        <dbReference type="ChEBI" id="CHEBI:57288"/>
        <dbReference type="EC" id="2.3.3.16"/>
    </reaction>
</comment>
<evidence type="ECO:0000256" key="1">
    <source>
        <dbReference type="ARBA" id="ARBA00004751"/>
    </source>
</evidence>
<evidence type="ECO:0000256" key="8">
    <source>
        <dbReference type="PIRSR" id="PIRSR001369-1"/>
    </source>
</evidence>
<dbReference type="PIRSF" id="PIRSF001369">
    <property type="entry name" value="Citrate_synth"/>
    <property type="match status" value="1"/>
</dbReference>
<accession>A0AA96GS46</accession>
<dbReference type="Gene3D" id="1.10.230.10">
    <property type="entry name" value="Cytochrome P450-Terp, domain 2"/>
    <property type="match status" value="1"/>
</dbReference>
<protein>
    <recommendedName>
        <fullName evidence="7">Citrate synthase</fullName>
    </recommendedName>
</protein>
<proteinExistence type="inferred from homology"/>
<evidence type="ECO:0000256" key="6">
    <source>
        <dbReference type="ARBA" id="ARBA00049288"/>
    </source>
</evidence>
<evidence type="ECO:0000256" key="3">
    <source>
        <dbReference type="ARBA" id="ARBA00022532"/>
    </source>
</evidence>
<dbReference type="InterPro" id="IPR002020">
    <property type="entry name" value="Citrate_synthase"/>
</dbReference>
<dbReference type="InterPro" id="IPR019810">
    <property type="entry name" value="Citrate_synthase_AS"/>
</dbReference>
<dbReference type="NCBIfam" id="TIGR01800">
    <property type="entry name" value="cit_synth_II"/>
    <property type="match status" value="1"/>
</dbReference>
<keyword evidence="11" id="KW-1185">Reference proteome</keyword>
<dbReference type="EMBL" id="CP116968">
    <property type="protein sequence ID" value="WNM63064.1"/>
    <property type="molecule type" value="Genomic_DNA"/>
</dbReference>
<evidence type="ECO:0000256" key="7">
    <source>
        <dbReference type="PIRNR" id="PIRNR001369"/>
    </source>
</evidence>
<dbReference type="InterPro" id="IPR016143">
    <property type="entry name" value="Citrate_synth-like_sm_a-sub"/>
</dbReference>
<dbReference type="PANTHER" id="PTHR11739:SF25">
    <property type="entry name" value="CITRATE SYNTHASE-RELATED PROTEIN DDB_G0287281"/>
    <property type="match status" value="1"/>
</dbReference>
<dbReference type="Gene3D" id="1.10.580.10">
    <property type="entry name" value="Citrate Synthase, domain 1"/>
    <property type="match status" value="1"/>
</dbReference>
<dbReference type="GO" id="GO:0036440">
    <property type="term" value="F:citrate synthase activity"/>
    <property type="evidence" value="ECO:0007669"/>
    <property type="project" value="UniProtKB-EC"/>
</dbReference>
<dbReference type="FunFam" id="1.10.230.10:FF:000003">
    <property type="entry name" value="Citrate synthase"/>
    <property type="match status" value="1"/>
</dbReference>
<comment type="pathway">
    <text evidence="1">Carbohydrate metabolism; tricarboxylic acid cycle; isocitrate from oxaloacetate: step 1/2.</text>
</comment>
<dbReference type="PANTHER" id="PTHR11739">
    <property type="entry name" value="CITRATE SYNTHASE"/>
    <property type="match status" value="1"/>
</dbReference>
<evidence type="ECO:0000313" key="11">
    <source>
        <dbReference type="Proteomes" id="UP001302494"/>
    </source>
</evidence>
<sequence length="374" mass="41641">METAVHNPGLDGVVVGESAICQIDETRGSLRYRGYAIEELAEQATFEEVSYLLLHGDLPSSRALQAWQAELAHAGSLPPFVRQFLQTVPASANVMDVLRTGVSFLGMIDPEAQDISHEANLRKAVRLLAQMPLLLSWASRTRFDHPFFQAPATKSFAQSLLYLLTGNLREDHAKELEVSLNLYAEHELNASTFAGRVTASTLADLYGAVTAAIATLKGPLHGGANEAVAEMFHAIRDPENAQGWVHSKLSGKERVMGFGHRVLKHEDPRSAIIKRRAKALSHHADGTRWYEIAEIIEQTMKEEKGLLPNLDFYTAVVYLFIGIPKEAFTPIFVASRLSGWCAHIIEQQDHNRLIRPRASYIGHSPREFLFIEDR</sequence>
<keyword evidence="4 7" id="KW-0808">Transferase</keyword>
<evidence type="ECO:0000256" key="2">
    <source>
        <dbReference type="ARBA" id="ARBA00010566"/>
    </source>
</evidence>
<dbReference type="AlphaFoldDB" id="A0AA96GS46"/>
<gene>
    <name evidence="10" type="ORF">PQG83_04740</name>
</gene>
<evidence type="ECO:0000313" key="10">
    <source>
        <dbReference type="EMBL" id="WNM63064.1"/>
    </source>
</evidence>
<dbReference type="InterPro" id="IPR024176">
    <property type="entry name" value="Citrate_synthase_bac-typ"/>
</dbReference>